<dbReference type="InterPro" id="IPR050397">
    <property type="entry name" value="Env_Response_Regulators"/>
</dbReference>
<dbReference type="PANTHER" id="PTHR24567">
    <property type="entry name" value="CRP FAMILY TRANSCRIPTIONAL REGULATORY PROTEIN"/>
    <property type="match status" value="1"/>
</dbReference>
<reference evidence="2 3" key="1">
    <citation type="submission" date="2018-10" db="EMBL/GenBank/DDBJ databases">
        <title>Marmoricola sp. 4Q3S-7 whole genome shotgun sequence.</title>
        <authorList>
            <person name="Li F."/>
        </authorList>
    </citation>
    <scope>NUCLEOTIDE SEQUENCE [LARGE SCALE GENOMIC DNA]</scope>
    <source>
        <strain evidence="2 3">4Q3S-7</strain>
    </source>
</reference>
<dbReference type="InterPro" id="IPR000595">
    <property type="entry name" value="cNMP-bd_dom"/>
</dbReference>
<sequence>MSSEKPALAQVPIFDTLSDAEVRAIAKAGTEVTAPANWSLISEKTPADKAYIILEGEVSVRHGKEEIARLGPGNIVGETAIVRHKLRNASVVTLAPTTALHFTREAVEKLVADIPTFREALESAASGRSGGGGGGGGGTAS</sequence>
<dbReference type="SMART" id="SM00100">
    <property type="entry name" value="cNMP"/>
    <property type="match status" value="1"/>
</dbReference>
<dbReference type="InterPro" id="IPR014710">
    <property type="entry name" value="RmlC-like_jellyroll"/>
</dbReference>
<dbReference type="Proteomes" id="UP000281708">
    <property type="component" value="Unassembled WGS sequence"/>
</dbReference>
<keyword evidence="3" id="KW-1185">Reference proteome</keyword>
<gene>
    <name evidence="2" type="ORF">D9V37_18835</name>
</gene>
<evidence type="ECO:0000259" key="1">
    <source>
        <dbReference type="PROSITE" id="PS50042"/>
    </source>
</evidence>
<proteinExistence type="predicted"/>
<dbReference type="GO" id="GO:0005829">
    <property type="term" value="C:cytosol"/>
    <property type="evidence" value="ECO:0007669"/>
    <property type="project" value="TreeGrafter"/>
</dbReference>
<protein>
    <submittedName>
        <fullName evidence="2">Cyclic nucleotide-binding domain-containing protein</fullName>
    </submittedName>
</protein>
<dbReference type="Pfam" id="PF00027">
    <property type="entry name" value="cNMP_binding"/>
    <property type="match status" value="1"/>
</dbReference>
<dbReference type="PANTHER" id="PTHR24567:SF74">
    <property type="entry name" value="HTH-TYPE TRANSCRIPTIONAL REGULATOR ARCR"/>
    <property type="match status" value="1"/>
</dbReference>
<dbReference type="RefSeq" id="WP_121807641.1">
    <property type="nucleotide sequence ID" value="NZ_RDBE01000010.1"/>
</dbReference>
<dbReference type="SUPFAM" id="SSF51206">
    <property type="entry name" value="cAMP-binding domain-like"/>
    <property type="match status" value="1"/>
</dbReference>
<name>A0A3L8NY46_9ACTN</name>
<feature type="domain" description="Cyclic nucleotide-binding" evidence="1">
    <location>
        <begin position="13"/>
        <end position="111"/>
    </location>
</feature>
<dbReference type="AlphaFoldDB" id="A0A3L8NY46"/>
<dbReference type="EMBL" id="RDBE01000010">
    <property type="protein sequence ID" value="RLV48136.1"/>
    <property type="molecule type" value="Genomic_DNA"/>
</dbReference>
<dbReference type="CDD" id="cd00038">
    <property type="entry name" value="CAP_ED"/>
    <property type="match status" value="1"/>
</dbReference>
<organism evidence="2 3">
    <name type="scientific">Nocardioides mangrovicus</name>
    <dbReference type="NCBI Taxonomy" id="2478913"/>
    <lineage>
        <taxon>Bacteria</taxon>
        <taxon>Bacillati</taxon>
        <taxon>Actinomycetota</taxon>
        <taxon>Actinomycetes</taxon>
        <taxon>Propionibacteriales</taxon>
        <taxon>Nocardioidaceae</taxon>
        <taxon>Nocardioides</taxon>
    </lineage>
</organism>
<evidence type="ECO:0000313" key="2">
    <source>
        <dbReference type="EMBL" id="RLV48136.1"/>
    </source>
</evidence>
<dbReference type="Gene3D" id="2.60.120.10">
    <property type="entry name" value="Jelly Rolls"/>
    <property type="match status" value="1"/>
</dbReference>
<dbReference type="PROSITE" id="PS50042">
    <property type="entry name" value="CNMP_BINDING_3"/>
    <property type="match status" value="1"/>
</dbReference>
<dbReference type="InterPro" id="IPR018490">
    <property type="entry name" value="cNMP-bd_dom_sf"/>
</dbReference>
<dbReference type="OrthoDB" id="4619743at2"/>
<accession>A0A3L8NY46</accession>
<comment type="caution">
    <text evidence="2">The sequence shown here is derived from an EMBL/GenBank/DDBJ whole genome shotgun (WGS) entry which is preliminary data.</text>
</comment>
<dbReference type="GO" id="GO:0003700">
    <property type="term" value="F:DNA-binding transcription factor activity"/>
    <property type="evidence" value="ECO:0007669"/>
    <property type="project" value="TreeGrafter"/>
</dbReference>
<evidence type="ECO:0000313" key="3">
    <source>
        <dbReference type="Proteomes" id="UP000281708"/>
    </source>
</evidence>